<gene>
    <name evidence="1" type="ORF">SAMN00120144_2008</name>
</gene>
<protein>
    <submittedName>
        <fullName evidence="1">Uncharacterized protein</fullName>
    </submittedName>
</protein>
<dbReference type="OrthoDB" id="881662at2"/>
<organism evidence="1 2">
    <name type="scientific">Hymenobacter roseosalivarius DSM 11622</name>
    <dbReference type="NCBI Taxonomy" id="645990"/>
    <lineage>
        <taxon>Bacteria</taxon>
        <taxon>Pseudomonadati</taxon>
        <taxon>Bacteroidota</taxon>
        <taxon>Cytophagia</taxon>
        <taxon>Cytophagales</taxon>
        <taxon>Hymenobacteraceae</taxon>
        <taxon>Hymenobacter</taxon>
    </lineage>
</organism>
<keyword evidence="2" id="KW-1185">Reference proteome</keyword>
<dbReference type="Proteomes" id="UP000192266">
    <property type="component" value="Unassembled WGS sequence"/>
</dbReference>
<name>A0A1W1VMC9_9BACT</name>
<accession>A0A1W1VMC9</accession>
<reference evidence="1 2" key="1">
    <citation type="submission" date="2017-04" db="EMBL/GenBank/DDBJ databases">
        <authorList>
            <person name="Afonso C.L."/>
            <person name="Miller P.J."/>
            <person name="Scott M.A."/>
            <person name="Spackman E."/>
            <person name="Goraichik I."/>
            <person name="Dimitrov K.M."/>
            <person name="Suarez D.L."/>
            <person name="Swayne D.E."/>
        </authorList>
    </citation>
    <scope>NUCLEOTIDE SEQUENCE [LARGE SCALE GENOMIC DNA]</scope>
    <source>
        <strain evidence="1 2">DSM 11622</strain>
    </source>
</reference>
<sequence length="147" mass="16117">MAQKLTTASLANNAPTDQPISLVGTEAGNELRAFDSLLAPAVKQARKTLPQAKKRFLLGLPSGESFFLTTHIFDTDGKFEQVFVRVTSWESNKVVGTIANDLVTVKQYQVNQSIEFPEKAALDWTIAKPDGSEEGNYVGKFIDALQK</sequence>
<evidence type="ECO:0000313" key="1">
    <source>
        <dbReference type="EMBL" id="SMB94476.1"/>
    </source>
</evidence>
<dbReference type="AlphaFoldDB" id="A0A1W1VMC9"/>
<proteinExistence type="predicted"/>
<dbReference type="EMBL" id="FWWW01000067">
    <property type="protein sequence ID" value="SMB94476.1"/>
    <property type="molecule type" value="Genomic_DNA"/>
</dbReference>
<evidence type="ECO:0000313" key="2">
    <source>
        <dbReference type="Proteomes" id="UP000192266"/>
    </source>
</evidence>
<dbReference type="RefSeq" id="WP_084445154.1">
    <property type="nucleotide sequence ID" value="NZ_FWWW01000067.1"/>
</dbReference>